<protein>
    <submittedName>
        <fullName evidence="3">Uncharacterized protein</fullName>
    </submittedName>
</protein>
<evidence type="ECO:0000313" key="3">
    <source>
        <dbReference type="EMBL" id="KAJ4375922.1"/>
    </source>
</evidence>
<reference evidence="3" key="1">
    <citation type="submission" date="2022-10" db="EMBL/GenBank/DDBJ databases">
        <title>Tapping the CABI collections for fungal endophytes: first genome assemblies for Collariella, Neodidymelliopsis, Ascochyta clinopodiicola, Didymella pomorum, Didymosphaeria variabile, Neocosmospora piperis and Neocucurbitaria cava.</title>
        <authorList>
            <person name="Hill R."/>
        </authorList>
    </citation>
    <scope>NUCLEOTIDE SEQUENCE</scope>
    <source>
        <strain evidence="3">IMI 356814</strain>
    </source>
</reference>
<comment type="caution">
    <text evidence="3">The sequence shown here is derived from an EMBL/GenBank/DDBJ whole genome shotgun (WGS) entry which is preliminary data.</text>
</comment>
<dbReference type="OrthoDB" id="3793565at2759"/>
<accession>A0A9W9CQ59</accession>
<sequence>MIFTSKHLAAASLLTVLFSTSIASQCFLTRDVEACPANTWAQEYNCLMAQNDLKTIMDCVQINQKSDFEYPICRAPDDGVDDDLEQYYYQSSNKKGLWCTTPRNILIFGPATKQNYWKLGIQGAIQACPENDPDFHNCLCMQNVKQQSLVVLAQYFRQVRNQDLSCPGSLTKRTNFLDDVAKAPHLHRVREMTSNHNRIQARAYDYDFDIDDFGQPVYDQGQVGYRLPYFDQYIWNGEAAQRCYIHPTVNDIVSCRTWLLETPVTSALSVQPTKANYSQAFTAASSVMPTATIAPETTDIPSEQIVASGEAPGNGSAAPTATAGTTSGGNTLDLSSLTAVLSIAAFLFFL</sequence>
<feature type="region of interest" description="Disordered" evidence="1">
    <location>
        <begin position="306"/>
        <end position="325"/>
    </location>
</feature>
<feature type="chain" id="PRO_5040896156" evidence="2">
    <location>
        <begin position="24"/>
        <end position="350"/>
    </location>
</feature>
<keyword evidence="4" id="KW-1185">Reference proteome</keyword>
<organism evidence="3 4">
    <name type="scientific">Neocucurbitaria cava</name>
    <dbReference type="NCBI Taxonomy" id="798079"/>
    <lineage>
        <taxon>Eukaryota</taxon>
        <taxon>Fungi</taxon>
        <taxon>Dikarya</taxon>
        <taxon>Ascomycota</taxon>
        <taxon>Pezizomycotina</taxon>
        <taxon>Dothideomycetes</taxon>
        <taxon>Pleosporomycetidae</taxon>
        <taxon>Pleosporales</taxon>
        <taxon>Pleosporineae</taxon>
        <taxon>Cucurbitariaceae</taxon>
        <taxon>Neocucurbitaria</taxon>
    </lineage>
</organism>
<keyword evidence="2" id="KW-0732">Signal</keyword>
<proteinExistence type="predicted"/>
<dbReference type="Proteomes" id="UP001140560">
    <property type="component" value="Unassembled WGS sequence"/>
</dbReference>
<evidence type="ECO:0000313" key="4">
    <source>
        <dbReference type="Proteomes" id="UP001140560"/>
    </source>
</evidence>
<evidence type="ECO:0000256" key="1">
    <source>
        <dbReference type="SAM" id="MobiDB-lite"/>
    </source>
</evidence>
<dbReference type="EMBL" id="JAPEUY010000002">
    <property type="protein sequence ID" value="KAJ4375922.1"/>
    <property type="molecule type" value="Genomic_DNA"/>
</dbReference>
<dbReference type="AlphaFoldDB" id="A0A9W9CQ59"/>
<evidence type="ECO:0000256" key="2">
    <source>
        <dbReference type="SAM" id="SignalP"/>
    </source>
</evidence>
<gene>
    <name evidence="3" type="ORF">N0V83_001200</name>
</gene>
<feature type="signal peptide" evidence="2">
    <location>
        <begin position="1"/>
        <end position="23"/>
    </location>
</feature>
<feature type="compositionally biased region" description="Low complexity" evidence="1">
    <location>
        <begin position="311"/>
        <end position="325"/>
    </location>
</feature>
<name>A0A9W9CQ59_9PLEO</name>